<dbReference type="AlphaFoldDB" id="L1JDE5"/>
<evidence type="ECO:0000313" key="3">
    <source>
        <dbReference type="EnsemblProtists" id="EKX46541"/>
    </source>
</evidence>
<reference evidence="2 4" key="1">
    <citation type="journal article" date="2012" name="Nature">
        <title>Algal genomes reveal evolutionary mosaicism and the fate of nucleomorphs.</title>
        <authorList>
            <consortium name="DOE Joint Genome Institute"/>
            <person name="Curtis B.A."/>
            <person name="Tanifuji G."/>
            <person name="Burki F."/>
            <person name="Gruber A."/>
            <person name="Irimia M."/>
            <person name="Maruyama S."/>
            <person name="Arias M.C."/>
            <person name="Ball S.G."/>
            <person name="Gile G.H."/>
            <person name="Hirakawa Y."/>
            <person name="Hopkins J.F."/>
            <person name="Kuo A."/>
            <person name="Rensing S.A."/>
            <person name="Schmutz J."/>
            <person name="Symeonidi A."/>
            <person name="Elias M."/>
            <person name="Eveleigh R.J."/>
            <person name="Herman E.K."/>
            <person name="Klute M.J."/>
            <person name="Nakayama T."/>
            <person name="Obornik M."/>
            <person name="Reyes-Prieto A."/>
            <person name="Armbrust E.V."/>
            <person name="Aves S.J."/>
            <person name="Beiko R.G."/>
            <person name="Coutinho P."/>
            <person name="Dacks J.B."/>
            <person name="Durnford D.G."/>
            <person name="Fast N.M."/>
            <person name="Green B.R."/>
            <person name="Grisdale C.J."/>
            <person name="Hempel F."/>
            <person name="Henrissat B."/>
            <person name="Hoppner M.P."/>
            <person name="Ishida K."/>
            <person name="Kim E."/>
            <person name="Koreny L."/>
            <person name="Kroth P.G."/>
            <person name="Liu Y."/>
            <person name="Malik S.B."/>
            <person name="Maier U.G."/>
            <person name="McRose D."/>
            <person name="Mock T."/>
            <person name="Neilson J.A."/>
            <person name="Onodera N.T."/>
            <person name="Poole A.M."/>
            <person name="Pritham E.J."/>
            <person name="Richards T.A."/>
            <person name="Rocap G."/>
            <person name="Roy S.W."/>
            <person name="Sarai C."/>
            <person name="Schaack S."/>
            <person name="Shirato S."/>
            <person name="Slamovits C.H."/>
            <person name="Spencer D.F."/>
            <person name="Suzuki S."/>
            <person name="Worden A.Z."/>
            <person name="Zauner S."/>
            <person name="Barry K."/>
            <person name="Bell C."/>
            <person name="Bharti A.K."/>
            <person name="Crow J.A."/>
            <person name="Grimwood J."/>
            <person name="Kramer R."/>
            <person name="Lindquist E."/>
            <person name="Lucas S."/>
            <person name="Salamov A."/>
            <person name="McFadden G.I."/>
            <person name="Lane C.E."/>
            <person name="Keeling P.J."/>
            <person name="Gray M.W."/>
            <person name="Grigoriev I.V."/>
            <person name="Archibald J.M."/>
        </authorList>
    </citation>
    <scope>NUCLEOTIDE SEQUENCE</scope>
    <source>
        <strain evidence="2 4">CCMP2712</strain>
    </source>
</reference>
<dbReference type="OrthoDB" id="186314at2759"/>
<dbReference type="eggNOG" id="ENOG502S3F8">
    <property type="taxonomic scope" value="Eukaryota"/>
</dbReference>
<protein>
    <submittedName>
        <fullName evidence="2 3">Uncharacterized protein</fullName>
    </submittedName>
</protein>
<dbReference type="KEGG" id="gtt:GUITHDRAFT_162980"/>
<reference evidence="4" key="2">
    <citation type="submission" date="2012-11" db="EMBL/GenBank/DDBJ databases">
        <authorList>
            <person name="Kuo A."/>
            <person name="Curtis B.A."/>
            <person name="Tanifuji G."/>
            <person name="Burki F."/>
            <person name="Gruber A."/>
            <person name="Irimia M."/>
            <person name="Maruyama S."/>
            <person name="Arias M.C."/>
            <person name="Ball S.G."/>
            <person name="Gile G.H."/>
            <person name="Hirakawa Y."/>
            <person name="Hopkins J.F."/>
            <person name="Rensing S.A."/>
            <person name="Schmutz J."/>
            <person name="Symeonidi A."/>
            <person name="Elias M."/>
            <person name="Eveleigh R.J."/>
            <person name="Herman E.K."/>
            <person name="Klute M.J."/>
            <person name="Nakayama T."/>
            <person name="Obornik M."/>
            <person name="Reyes-Prieto A."/>
            <person name="Armbrust E.V."/>
            <person name="Aves S.J."/>
            <person name="Beiko R.G."/>
            <person name="Coutinho P."/>
            <person name="Dacks J.B."/>
            <person name="Durnford D.G."/>
            <person name="Fast N.M."/>
            <person name="Green B.R."/>
            <person name="Grisdale C."/>
            <person name="Hempe F."/>
            <person name="Henrissat B."/>
            <person name="Hoppner M.P."/>
            <person name="Ishida K.-I."/>
            <person name="Kim E."/>
            <person name="Koreny L."/>
            <person name="Kroth P.G."/>
            <person name="Liu Y."/>
            <person name="Malik S.-B."/>
            <person name="Maier U.G."/>
            <person name="McRose D."/>
            <person name="Mock T."/>
            <person name="Neilson J.A."/>
            <person name="Onodera N.T."/>
            <person name="Poole A.M."/>
            <person name="Pritham E.J."/>
            <person name="Richards T.A."/>
            <person name="Rocap G."/>
            <person name="Roy S.W."/>
            <person name="Sarai C."/>
            <person name="Schaack S."/>
            <person name="Shirato S."/>
            <person name="Slamovits C.H."/>
            <person name="Spencer D.F."/>
            <person name="Suzuki S."/>
            <person name="Worden A.Z."/>
            <person name="Zauner S."/>
            <person name="Barry K."/>
            <person name="Bell C."/>
            <person name="Bharti A.K."/>
            <person name="Crow J.A."/>
            <person name="Grimwood J."/>
            <person name="Kramer R."/>
            <person name="Lindquist E."/>
            <person name="Lucas S."/>
            <person name="Salamov A."/>
            <person name="McFadden G.I."/>
            <person name="Lane C.E."/>
            <person name="Keeling P.J."/>
            <person name="Gray M.W."/>
            <person name="Grigoriev I.V."/>
            <person name="Archibald J.M."/>
        </authorList>
    </citation>
    <scope>NUCLEOTIDE SEQUENCE</scope>
    <source>
        <strain evidence="4">CCMP2712</strain>
    </source>
</reference>
<accession>L1JDE5</accession>
<proteinExistence type="predicted"/>
<feature type="compositionally biased region" description="Basic and acidic residues" evidence="1">
    <location>
        <begin position="193"/>
        <end position="202"/>
    </location>
</feature>
<dbReference type="GeneID" id="17303077"/>
<evidence type="ECO:0000313" key="4">
    <source>
        <dbReference type="Proteomes" id="UP000011087"/>
    </source>
</evidence>
<gene>
    <name evidence="2" type="ORF">GUITHDRAFT_162980</name>
</gene>
<reference evidence="3" key="3">
    <citation type="submission" date="2015-06" db="UniProtKB">
        <authorList>
            <consortium name="EnsemblProtists"/>
        </authorList>
    </citation>
    <scope>IDENTIFICATION</scope>
</reference>
<dbReference type="Proteomes" id="UP000011087">
    <property type="component" value="Unassembled WGS sequence"/>
</dbReference>
<name>L1JDE5_GUITC</name>
<dbReference type="EnsemblProtists" id="EKX46541">
    <property type="protein sequence ID" value="EKX46541"/>
    <property type="gene ID" value="GUITHDRAFT_162980"/>
</dbReference>
<dbReference type="OMA" id="CRECVIR"/>
<feature type="region of interest" description="Disordered" evidence="1">
    <location>
        <begin position="193"/>
        <end position="213"/>
    </location>
</feature>
<keyword evidence="4" id="KW-1185">Reference proteome</keyword>
<dbReference type="HOGENOM" id="CLU_1345435_0_0_1"/>
<evidence type="ECO:0000256" key="1">
    <source>
        <dbReference type="SAM" id="MobiDB-lite"/>
    </source>
</evidence>
<dbReference type="RefSeq" id="XP_005833521.1">
    <property type="nucleotide sequence ID" value="XM_005833464.1"/>
</dbReference>
<organism evidence="2">
    <name type="scientific">Guillardia theta (strain CCMP2712)</name>
    <name type="common">Cryptophyte</name>
    <dbReference type="NCBI Taxonomy" id="905079"/>
    <lineage>
        <taxon>Eukaryota</taxon>
        <taxon>Cryptophyceae</taxon>
        <taxon>Pyrenomonadales</taxon>
        <taxon>Geminigeraceae</taxon>
        <taxon>Guillardia</taxon>
    </lineage>
</organism>
<dbReference type="EMBL" id="JH992994">
    <property type="protein sequence ID" value="EKX46541.1"/>
    <property type="molecule type" value="Genomic_DNA"/>
</dbReference>
<evidence type="ECO:0000313" key="2">
    <source>
        <dbReference type="EMBL" id="EKX46541.1"/>
    </source>
</evidence>
<dbReference type="PaxDb" id="55529-EKX46541"/>
<sequence>MEVAKAQPRAYYEMTNEQLLIFTSKGDSAACKERLLREIMAVDKVTWDDAHQRLFEIEESNSRGLGLFTMPYKTGIVVSVAAGLISVPMVFDLNTALWFNEQFVTTEVADAKDLETWLEVGSWTWGWNEPVLGTVSFVLLCLQFARNQMINLGAKPYTGALQQWRARRLCRAYPQYNASIISEFSMADDFKPEKLKENDPRMPPHIPPWSSGN</sequence>